<evidence type="ECO:0000313" key="12">
    <source>
        <dbReference type="EMBL" id="VVU94485.1"/>
    </source>
</evidence>
<feature type="transmembrane region" description="Helical" evidence="11">
    <location>
        <begin position="9"/>
        <end position="31"/>
    </location>
</feature>
<reference evidence="12" key="1">
    <citation type="submission" date="2019-09" db="EMBL/GenBank/DDBJ databases">
        <authorList>
            <person name="Needham M D."/>
        </authorList>
    </citation>
    <scope>NUCLEOTIDE SEQUENCE</scope>
</reference>
<dbReference type="SUPFAM" id="SSF81321">
    <property type="entry name" value="Family A G protein-coupled receptor-like"/>
    <property type="match status" value="1"/>
</dbReference>
<evidence type="ECO:0000256" key="1">
    <source>
        <dbReference type="ARBA" id="ARBA00004141"/>
    </source>
</evidence>
<comment type="similarity">
    <text evidence="2">Belongs to the archaeal/bacterial/fungal opsin family.</text>
</comment>
<dbReference type="PRINTS" id="PR00251">
    <property type="entry name" value="BACTRLOPSIN"/>
</dbReference>
<keyword evidence="6" id="KW-0681">Retinal protein</keyword>
<keyword evidence="8" id="KW-0157">Chromophore</keyword>
<name>A0A5E8CKY4_9ZZZZ</name>
<keyword evidence="5 11" id="KW-0812">Transmembrane</keyword>
<dbReference type="Pfam" id="PF01036">
    <property type="entry name" value="Bac_rhodopsin"/>
    <property type="match status" value="1"/>
</dbReference>
<dbReference type="GO" id="GO:0007602">
    <property type="term" value="P:phototransduction"/>
    <property type="evidence" value="ECO:0007669"/>
    <property type="project" value="UniProtKB-KW"/>
</dbReference>
<feature type="transmembrane region" description="Helical" evidence="11">
    <location>
        <begin position="123"/>
        <end position="144"/>
    </location>
</feature>
<keyword evidence="3" id="KW-0600">Photoreceptor protein</keyword>
<keyword evidence="4" id="KW-0716">Sensory transduction</keyword>
<dbReference type="GO" id="GO:0016020">
    <property type="term" value="C:membrane"/>
    <property type="evidence" value="ECO:0007669"/>
    <property type="project" value="UniProtKB-SubCell"/>
</dbReference>
<dbReference type="Gene3D" id="1.20.1070.10">
    <property type="entry name" value="Rhodopsin 7-helix transmembrane proteins"/>
    <property type="match status" value="1"/>
</dbReference>
<dbReference type="AlphaFoldDB" id="A0A5E8CKY4"/>
<dbReference type="InterPro" id="IPR001425">
    <property type="entry name" value="Arc/bac/fun_rhodopsins"/>
</dbReference>
<evidence type="ECO:0000256" key="6">
    <source>
        <dbReference type="ARBA" id="ARBA00022925"/>
    </source>
</evidence>
<organism evidence="12">
    <name type="scientific">seawater metagenome</name>
    <dbReference type="NCBI Taxonomy" id="1561972"/>
    <lineage>
        <taxon>unclassified sequences</taxon>
        <taxon>metagenomes</taxon>
        <taxon>ecological metagenomes</taxon>
    </lineage>
</organism>
<evidence type="ECO:0000256" key="11">
    <source>
        <dbReference type="SAM" id="Phobius"/>
    </source>
</evidence>
<evidence type="ECO:0000256" key="2">
    <source>
        <dbReference type="ARBA" id="ARBA00008130"/>
    </source>
</evidence>
<feature type="transmembrane region" description="Helical" evidence="11">
    <location>
        <begin position="91"/>
        <end position="111"/>
    </location>
</feature>
<evidence type="ECO:0000256" key="3">
    <source>
        <dbReference type="ARBA" id="ARBA00022543"/>
    </source>
</evidence>
<dbReference type="InterPro" id="IPR018229">
    <property type="entry name" value="Rhodopsin_retinal_BS"/>
</dbReference>
<evidence type="ECO:0000256" key="10">
    <source>
        <dbReference type="ARBA" id="ARBA00023170"/>
    </source>
</evidence>
<feature type="transmembrane region" description="Helical" evidence="11">
    <location>
        <begin position="182"/>
        <end position="200"/>
    </location>
</feature>
<dbReference type="GO" id="GO:0009881">
    <property type="term" value="F:photoreceptor activity"/>
    <property type="evidence" value="ECO:0007669"/>
    <property type="project" value="UniProtKB-KW"/>
</dbReference>
<feature type="transmembrane region" description="Helical" evidence="11">
    <location>
        <begin position="207"/>
        <end position="228"/>
    </location>
</feature>
<evidence type="ECO:0000256" key="7">
    <source>
        <dbReference type="ARBA" id="ARBA00022989"/>
    </source>
</evidence>
<evidence type="ECO:0000256" key="5">
    <source>
        <dbReference type="ARBA" id="ARBA00022692"/>
    </source>
</evidence>
<evidence type="ECO:0000256" key="4">
    <source>
        <dbReference type="ARBA" id="ARBA00022606"/>
    </source>
</evidence>
<comment type="subcellular location">
    <subcellularLocation>
        <location evidence="1">Membrane</location>
        <topology evidence="1">Multi-pass membrane protein</topology>
    </subcellularLocation>
</comment>
<keyword evidence="9 11" id="KW-0472">Membrane</keyword>
<gene>
    <name evidence="12" type="ORF">CPAV1605_207</name>
</gene>
<feature type="transmembrane region" description="Helical" evidence="11">
    <location>
        <begin position="151"/>
        <end position="170"/>
    </location>
</feature>
<dbReference type="GO" id="GO:0005216">
    <property type="term" value="F:monoatomic ion channel activity"/>
    <property type="evidence" value="ECO:0007669"/>
    <property type="project" value="InterPro"/>
</dbReference>
<keyword evidence="7 11" id="KW-1133">Transmembrane helix</keyword>
<evidence type="ECO:0000256" key="9">
    <source>
        <dbReference type="ARBA" id="ARBA00023136"/>
    </source>
</evidence>
<proteinExistence type="inferred from homology"/>
<sequence length="239" mass="27312">MLEGNLQNILLKVSFYVTFAFLVTTGTITFIESISTQNPLVRHALNLETCISIVAAYFYGKFMKKLKIDETDLTTLNNEEFDFKDINQNRYMDWAITTPLMLLVLLIVFGINANGPMPSGKFFGLVLLLNYLMLLCGFASDVYYSQYNGTTHLLGFIFYALMYGVIGHKYIFVANPVRDNNIIYYAFVIMWAFYGVFHGMGEKVKNIGYNILDLFAKCFVGIFFWAYLTKAMRLLGNTA</sequence>
<dbReference type="SMART" id="SM01021">
    <property type="entry name" value="Bac_rhodopsin"/>
    <property type="match status" value="1"/>
</dbReference>
<keyword evidence="10" id="KW-0675">Receptor</keyword>
<dbReference type="PROSITE" id="PS00950">
    <property type="entry name" value="BACTERIAL_OPSIN_1"/>
    <property type="match status" value="1"/>
</dbReference>
<protein>
    <submittedName>
        <fullName evidence="12">Bacteriorhodopsin-like protein</fullName>
    </submittedName>
</protein>
<accession>A0A5E8CKY4</accession>
<dbReference type="EMBL" id="CABVLZ010000001">
    <property type="protein sequence ID" value="VVU94485.1"/>
    <property type="molecule type" value="Genomic_DNA"/>
</dbReference>
<evidence type="ECO:0000256" key="8">
    <source>
        <dbReference type="ARBA" id="ARBA00022991"/>
    </source>
</evidence>